<gene>
    <name evidence="7" type="primary">fliS</name>
    <name evidence="7" type="ORF">ACFQS1_08310</name>
</gene>
<feature type="compositionally biased region" description="Basic and acidic residues" evidence="6">
    <location>
        <begin position="57"/>
        <end position="76"/>
    </location>
</feature>
<sequence length="150" mass="16893">MTAPHLRDRYLQDSITTASPAKLLLMLYDRLVLDLMQAEEALRSVHRMQEQGWVSDPEERERKQNQRAEERTAANERLTHAQEIVLELRTSLDVDAWSGAPALANLYGWMLTELIGANINKDADRVAACRALVEPLRDTWREAAAAAVAG</sequence>
<evidence type="ECO:0000313" key="8">
    <source>
        <dbReference type="Proteomes" id="UP001596548"/>
    </source>
</evidence>
<accession>A0ABW2HLB9</accession>
<dbReference type="RefSeq" id="WP_378965610.1">
    <property type="nucleotide sequence ID" value="NZ_JBHTBJ010000004.1"/>
</dbReference>
<evidence type="ECO:0000256" key="6">
    <source>
        <dbReference type="SAM" id="MobiDB-lite"/>
    </source>
</evidence>
<comment type="similarity">
    <text evidence="2">Belongs to the FliS family.</text>
</comment>
<keyword evidence="5" id="KW-0143">Chaperone</keyword>
<keyword evidence="7" id="KW-0969">Cilium</keyword>
<proteinExistence type="inferred from homology"/>
<dbReference type="Pfam" id="PF02561">
    <property type="entry name" value="FliS"/>
    <property type="match status" value="2"/>
</dbReference>
<comment type="subcellular location">
    <subcellularLocation>
        <location evidence="1">Cytoplasm</location>
        <location evidence="1">Cytosol</location>
    </subcellularLocation>
</comment>
<dbReference type="EMBL" id="JBHTBJ010000004">
    <property type="protein sequence ID" value="MFC7273978.1"/>
    <property type="molecule type" value="Genomic_DNA"/>
</dbReference>
<organism evidence="7 8">
    <name type="scientific">Paractinoplanes rhizophilus</name>
    <dbReference type="NCBI Taxonomy" id="1416877"/>
    <lineage>
        <taxon>Bacteria</taxon>
        <taxon>Bacillati</taxon>
        <taxon>Actinomycetota</taxon>
        <taxon>Actinomycetes</taxon>
        <taxon>Micromonosporales</taxon>
        <taxon>Micromonosporaceae</taxon>
        <taxon>Paractinoplanes</taxon>
    </lineage>
</organism>
<evidence type="ECO:0000256" key="4">
    <source>
        <dbReference type="ARBA" id="ARBA00022795"/>
    </source>
</evidence>
<dbReference type="Gene3D" id="1.20.120.340">
    <property type="entry name" value="Flagellar protein FliS"/>
    <property type="match status" value="1"/>
</dbReference>
<dbReference type="Proteomes" id="UP001596548">
    <property type="component" value="Unassembled WGS sequence"/>
</dbReference>
<feature type="region of interest" description="Disordered" evidence="6">
    <location>
        <begin position="48"/>
        <end position="76"/>
    </location>
</feature>
<keyword evidence="7" id="KW-0282">Flagellum</keyword>
<reference evidence="8" key="1">
    <citation type="journal article" date="2019" name="Int. J. Syst. Evol. Microbiol.">
        <title>The Global Catalogue of Microorganisms (GCM) 10K type strain sequencing project: providing services to taxonomists for standard genome sequencing and annotation.</title>
        <authorList>
            <consortium name="The Broad Institute Genomics Platform"/>
            <consortium name="The Broad Institute Genome Sequencing Center for Infectious Disease"/>
            <person name="Wu L."/>
            <person name="Ma J."/>
        </authorList>
    </citation>
    <scope>NUCLEOTIDE SEQUENCE [LARGE SCALE GENOMIC DNA]</scope>
    <source>
        <strain evidence="8">XZYJT-10</strain>
    </source>
</reference>
<dbReference type="SUPFAM" id="SSF101116">
    <property type="entry name" value="Flagellar export chaperone FliS"/>
    <property type="match status" value="1"/>
</dbReference>
<dbReference type="InterPro" id="IPR036584">
    <property type="entry name" value="FliS_sf"/>
</dbReference>
<evidence type="ECO:0000256" key="5">
    <source>
        <dbReference type="ARBA" id="ARBA00023186"/>
    </source>
</evidence>
<keyword evidence="3" id="KW-0963">Cytoplasm</keyword>
<evidence type="ECO:0000256" key="2">
    <source>
        <dbReference type="ARBA" id="ARBA00008787"/>
    </source>
</evidence>
<evidence type="ECO:0000256" key="1">
    <source>
        <dbReference type="ARBA" id="ARBA00004514"/>
    </source>
</evidence>
<dbReference type="PANTHER" id="PTHR34773:SF1">
    <property type="entry name" value="FLAGELLAR SECRETION CHAPERONE FLIS"/>
    <property type="match status" value="1"/>
</dbReference>
<name>A0ABW2HLB9_9ACTN</name>
<keyword evidence="4" id="KW-1005">Bacterial flagellum biogenesis</keyword>
<dbReference type="PANTHER" id="PTHR34773">
    <property type="entry name" value="FLAGELLAR SECRETION CHAPERONE FLIS"/>
    <property type="match status" value="1"/>
</dbReference>
<evidence type="ECO:0000256" key="3">
    <source>
        <dbReference type="ARBA" id="ARBA00022490"/>
    </source>
</evidence>
<keyword evidence="8" id="KW-1185">Reference proteome</keyword>
<evidence type="ECO:0000313" key="7">
    <source>
        <dbReference type="EMBL" id="MFC7273978.1"/>
    </source>
</evidence>
<keyword evidence="7" id="KW-0966">Cell projection</keyword>
<dbReference type="CDD" id="cd16098">
    <property type="entry name" value="FliS"/>
    <property type="match status" value="1"/>
</dbReference>
<comment type="caution">
    <text evidence="7">The sequence shown here is derived from an EMBL/GenBank/DDBJ whole genome shotgun (WGS) entry which is preliminary data.</text>
</comment>
<protein>
    <submittedName>
        <fullName evidence="7">Flagellar export chaperone FliS</fullName>
    </submittedName>
</protein>
<dbReference type="InterPro" id="IPR003713">
    <property type="entry name" value="FliS"/>
</dbReference>